<feature type="domain" description="Aminoglycoside phosphotransferase" evidence="1">
    <location>
        <begin position="42"/>
        <end position="274"/>
    </location>
</feature>
<protein>
    <submittedName>
        <fullName evidence="2">Aminoglycoside phosphotransferase family protein</fullName>
    </submittedName>
</protein>
<dbReference type="InterPro" id="IPR002575">
    <property type="entry name" value="Aminoglycoside_PTrfase"/>
</dbReference>
<accession>A0A934X502</accession>
<name>A0A934X502_9MICO</name>
<dbReference type="InterPro" id="IPR051678">
    <property type="entry name" value="AGP_Transferase"/>
</dbReference>
<dbReference type="Gene3D" id="3.30.200.20">
    <property type="entry name" value="Phosphorylase Kinase, domain 1"/>
    <property type="match status" value="1"/>
</dbReference>
<organism evidence="2 3">
    <name type="scientific">Candidatus Phosphoribacter hodrii</name>
    <dbReference type="NCBI Taxonomy" id="2953743"/>
    <lineage>
        <taxon>Bacteria</taxon>
        <taxon>Bacillati</taxon>
        <taxon>Actinomycetota</taxon>
        <taxon>Actinomycetes</taxon>
        <taxon>Micrococcales</taxon>
        <taxon>Dermatophilaceae</taxon>
        <taxon>Candidatus Phosphoribacter</taxon>
    </lineage>
</organism>
<dbReference type="InterPro" id="IPR011009">
    <property type="entry name" value="Kinase-like_dom_sf"/>
</dbReference>
<dbReference type="Proteomes" id="UP000718281">
    <property type="component" value="Unassembled WGS sequence"/>
</dbReference>
<dbReference type="PANTHER" id="PTHR21310:SF42">
    <property type="entry name" value="BIFUNCTIONAL AAC_APH"/>
    <property type="match status" value="1"/>
</dbReference>
<evidence type="ECO:0000313" key="3">
    <source>
        <dbReference type="Proteomes" id="UP000718281"/>
    </source>
</evidence>
<dbReference type="AlphaFoldDB" id="A0A934X502"/>
<evidence type="ECO:0000259" key="1">
    <source>
        <dbReference type="Pfam" id="PF01636"/>
    </source>
</evidence>
<comment type="caution">
    <text evidence="2">The sequence shown here is derived from an EMBL/GenBank/DDBJ whole genome shotgun (WGS) entry which is preliminary data.</text>
</comment>
<dbReference type="PANTHER" id="PTHR21310">
    <property type="entry name" value="AMINOGLYCOSIDE PHOSPHOTRANSFERASE-RELATED-RELATED"/>
    <property type="match status" value="1"/>
</dbReference>
<dbReference type="Gene3D" id="3.90.1200.10">
    <property type="match status" value="1"/>
</dbReference>
<sequence>MEPLHDDEADTGSEVVLDLLRSQAPHLAALSLARISGTAGNTGSDNVLYRLGTELVVRLPRTPSAAASLRTETRLLPHLAGRLPVALPELVHLGSASARYPHPWAVLRWLPGRDAWADRATLDDPHGFRLAEDLAAVVDALGKVPWAAYGDIVEVRPPGRRGGGLAPLTEDIDEWLSEAHGLVDERGVRASWQESLSAREWDGDAVLCHGDLIPGNLLVQGNRLTAVIDWGGAGAGDPALDLVPAWAVLGPQGRERFRDGVAADDDSWLRARGYALQQAVAGVIYYTPRRHPLADVMRRTLHAILR</sequence>
<dbReference type="EMBL" id="JADIXZ010000004">
    <property type="protein sequence ID" value="MBK6300565.1"/>
    <property type="molecule type" value="Genomic_DNA"/>
</dbReference>
<dbReference type="CDD" id="cd05155">
    <property type="entry name" value="APH_ChoK_like_1"/>
    <property type="match status" value="1"/>
</dbReference>
<reference evidence="2 3" key="1">
    <citation type="submission" date="2020-10" db="EMBL/GenBank/DDBJ databases">
        <title>Connecting structure to function with the recovery of over 1000 high-quality activated sludge metagenome-assembled genomes encoding full-length rRNA genes using long-read sequencing.</title>
        <authorList>
            <person name="Singleton C.M."/>
            <person name="Petriglieri F."/>
            <person name="Kristensen J.M."/>
            <person name="Kirkegaard R.H."/>
            <person name="Michaelsen T.Y."/>
            <person name="Andersen M.H."/>
            <person name="Karst S.M."/>
            <person name="Dueholm M.S."/>
            <person name="Nielsen P.H."/>
            <person name="Albertsen M."/>
        </authorList>
    </citation>
    <scope>NUCLEOTIDE SEQUENCE [LARGE SCALE GENOMIC DNA]</scope>
    <source>
        <strain evidence="2">AalE_18-Q3-R2-46_BAT3C.188</strain>
    </source>
</reference>
<evidence type="ECO:0000313" key="2">
    <source>
        <dbReference type="EMBL" id="MBK6300565.1"/>
    </source>
</evidence>
<dbReference type="SUPFAM" id="SSF56112">
    <property type="entry name" value="Protein kinase-like (PK-like)"/>
    <property type="match status" value="1"/>
</dbReference>
<proteinExistence type="predicted"/>
<gene>
    <name evidence="2" type="ORF">IPF40_05775</name>
</gene>
<dbReference type="Pfam" id="PF01636">
    <property type="entry name" value="APH"/>
    <property type="match status" value="1"/>
</dbReference>